<accession>G3NAD2</accession>
<dbReference type="Ensembl" id="ENSGACT00000002283.1">
    <property type="protein sequence ID" value="ENSGACP00000002277.1"/>
    <property type="gene ID" value="ENSGACG00000001751.1"/>
</dbReference>
<evidence type="ECO:0000256" key="1">
    <source>
        <dbReference type="ARBA" id="ARBA00022448"/>
    </source>
</evidence>
<dbReference type="InParanoid" id="G3NAD2"/>
<evidence type="ECO:0000256" key="2">
    <source>
        <dbReference type="ARBA" id="ARBA00022967"/>
    </source>
</evidence>
<sequence length="81" mass="9189">INTTCFEINLSFKFDQYSVIFTTVALELASLTAKQYHPTPRLTPHHFSNMLGFFPSIIHRLTPKFGLTLGQTIASQMLDQT</sequence>
<name>G3NAD2_GASAC</name>
<keyword evidence="3" id="KW-0520">NAD</keyword>
<dbReference type="Bgee" id="ENSGACG00000001751">
    <property type="expression patterns" value="Expressed in muscle tissue and 13 other cell types or tissues"/>
</dbReference>
<evidence type="ECO:0000256" key="3">
    <source>
        <dbReference type="ARBA" id="ARBA00023027"/>
    </source>
</evidence>
<organism evidence="5">
    <name type="scientific">Gasterosteus aculeatus</name>
    <name type="common">Three-spined stickleback</name>
    <dbReference type="NCBI Taxonomy" id="69293"/>
    <lineage>
        <taxon>Eukaryota</taxon>
        <taxon>Metazoa</taxon>
        <taxon>Chordata</taxon>
        <taxon>Craniata</taxon>
        <taxon>Vertebrata</taxon>
        <taxon>Euteleostomi</taxon>
        <taxon>Actinopterygii</taxon>
        <taxon>Neopterygii</taxon>
        <taxon>Teleostei</taxon>
        <taxon>Neoteleostei</taxon>
        <taxon>Acanthomorphata</taxon>
        <taxon>Eupercaria</taxon>
        <taxon>Perciformes</taxon>
        <taxon>Cottioidei</taxon>
        <taxon>Gasterosteales</taxon>
        <taxon>Gasterosteidae</taxon>
        <taxon>Gasterosteus</taxon>
    </lineage>
</organism>
<evidence type="ECO:0000313" key="5">
    <source>
        <dbReference type="Ensembl" id="ENSGACP00000002277.1"/>
    </source>
</evidence>
<dbReference type="AlphaFoldDB" id="G3NAD2"/>
<proteinExistence type="predicted"/>
<dbReference type="Pfam" id="PF06455">
    <property type="entry name" value="NADH5_C"/>
    <property type="match status" value="1"/>
</dbReference>
<reference evidence="5" key="2">
    <citation type="submission" date="2024-04" db="UniProtKB">
        <authorList>
            <consortium name="Ensembl"/>
        </authorList>
    </citation>
    <scope>IDENTIFICATION</scope>
</reference>
<keyword evidence="2" id="KW-1278">Translocase</keyword>
<feature type="domain" description="NADH dehydrogenase subunit 5 C-terminal" evidence="4">
    <location>
        <begin position="22"/>
        <end position="81"/>
    </location>
</feature>
<evidence type="ECO:0000259" key="4">
    <source>
        <dbReference type="Pfam" id="PF06455"/>
    </source>
</evidence>
<dbReference type="InterPro" id="IPR010934">
    <property type="entry name" value="NADH_DH_su5_C"/>
</dbReference>
<protein>
    <recommendedName>
        <fullName evidence="4">NADH dehydrogenase subunit 5 C-terminal domain-containing protein</fullName>
    </recommendedName>
</protein>
<keyword evidence="1" id="KW-0813">Transport</keyword>
<reference evidence="5" key="1">
    <citation type="submission" date="2006-01" db="EMBL/GenBank/DDBJ databases">
        <authorList>
            <person name="Lindblad-Toh K."/>
            <person name="Mauceli E."/>
            <person name="Grabherr M."/>
            <person name="Chang J.L."/>
            <person name="Lander E.S."/>
        </authorList>
    </citation>
    <scope>NUCLEOTIDE SEQUENCE [LARGE SCALE GENOMIC DNA]</scope>
</reference>
<dbReference type="STRING" id="69293.ENSGACP00000002277"/>